<gene>
    <name evidence="1" type="ORF">BU25DRAFT_341394</name>
</gene>
<dbReference type="EMBL" id="MU006716">
    <property type="protein sequence ID" value="KAF2627576.1"/>
    <property type="molecule type" value="Genomic_DNA"/>
</dbReference>
<name>A0ACB6RZX0_9PLEO</name>
<keyword evidence="2" id="KW-1185">Reference proteome</keyword>
<accession>A0ACB6RZX0</accession>
<sequence>YDPMRLLYTTSDGKLRWTKDLIGDKIPPYAILSHTWKEGQEVTFDDLKNIDNVEDSDAQSSEGHHKIRFCAQQAKQDGLGYFWVDTCCIDKSNNTELSEAINSMYRWYQNAEKCYVYLSDVANDTLEGDDASSQRWEPAFEKSRWFARGWTLQELLAPKLVEFFSKEGARLGNKESLKHTIHEVTGIPIDALLGRQLSEFSVAERFSWTENRQTTREEDEVYCLLGIFGIYMSLIYGEGKDNATKRLQKKIQEASGDIARAQETLAKICNWLSAPDPSTNYYKAHKQRQAETGLWLLDGAKFAEWKKSTASRLWLYGIPGCGKTILSSTIIEHLLQHCNNDTRMVTAYFYFDFNDTQKQNPELMLRSLLCQLLRRSAATPKGVDALFLACGNGQRQPSLHTLLEITPQVMQQFTQVYLVLDALDECAQRQELMDVLETVAGWQLDNMHLLMTSRKERDIESSLESYVKEEDTICLQRDVVDKDIQRYVQQRLSDDKTLTKWNKDPAIRQEIEAALMHGARGMFRWAVCQLDTLAKCRNRAMLRKSLATLPQTLDQTYDRILTAISEEDREYAIRILQWLTFSTRPLSAEEIAEVVAIDVARDPAFDHDEVLEDPLEALNICSSLVTITTNEAEGGWRPAQRIIALAHYSVQEYLVSDRIKHGQAKQYSMQEAECHSAITSGCLRYLTHFQQPLSTETLEASALARYAAKFWSSHLQNTGDETDGVTRVAMSLMSMENPAYLIWVQLCDPDYPWEEPDLGKGLESVAMPLYYAALLGLSMGTKLLLNEGADVNAQGRRYGNALQAASYGGHKQQVVKMLLDKGANVNAQGGLYGNALQAASYGGHEQVVKMLLDKGADVNARGGEYGNALRAASLEGHEQVVKMLLDKGVDVNAQGRRYGNALRAASLEGRKQVVEMLLDAGACQYQEDDPVLEPE</sequence>
<feature type="non-terminal residue" evidence="1">
    <location>
        <position position="1"/>
    </location>
</feature>
<evidence type="ECO:0000313" key="1">
    <source>
        <dbReference type="EMBL" id="KAF2627576.1"/>
    </source>
</evidence>
<evidence type="ECO:0000313" key="2">
    <source>
        <dbReference type="Proteomes" id="UP000799754"/>
    </source>
</evidence>
<organism evidence="1 2">
    <name type="scientific">Macroventuria anomochaeta</name>
    <dbReference type="NCBI Taxonomy" id="301207"/>
    <lineage>
        <taxon>Eukaryota</taxon>
        <taxon>Fungi</taxon>
        <taxon>Dikarya</taxon>
        <taxon>Ascomycota</taxon>
        <taxon>Pezizomycotina</taxon>
        <taxon>Dothideomycetes</taxon>
        <taxon>Pleosporomycetidae</taxon>
        <taxon>Pleosporales</taxon>
        <taxon>Pleosporineae</taxon>
        <taxon>Didymellaceae</taxon>
        <taxon>Macroventuria</taxon>
    </lineage>
</organism>
<reference evidence="1" key="1">
    <citation type="journal article" date="2020" name="Stud. Mycol.">
        <title>101 Dothideomycetes genomes: a test case for predicting lifestyles and emergence of pathogens.</title>
        <authorList>
            <person name="Haridas S."/>
            <person name="Albert R."/>
            <person name="Binder M."/>
            <person name="Bloem J."/>
            <person name="Labutti K."/>
            <person name="Salamov A."/>
            <person name="Andreopoulos B."/>
            <person name="Baker S."/>
            <person name="Barry K."/>
            <person name="Bills G."/>
            <person name="Bluhm B."/>
            <person name="Cannon C."/>
            <person name="Castanera R."/>
            <person name="Culley D."/>
            <person name="Daum C."/>
            <person name="Ezra D."/>
            <person name="Gonzalez J."/>
            <person name="Henrissat B."/>
            <person name="Kuo A."/>
            <person name="Liang C."/>
            <person name="Lipzen A."/>
            <person name="Lutzoni F."/>
            <person name="Magnuson J."/>
            <person name="Mondo S."/>
            <person name="Nolan M."/>
            <person name="Ohm R."/>
            <person name="Pangilinan J."/>
            <person name="Park H.-J."/>
            <person name="Ramirez L."/>
            <person name="Alfaro M."/>
            <person name="Sun H."/>
            <person name="Tritt A."/>
            <person name="Yoshinaga Y."/>
            <person name="Zwiers L.-H."/>
            <person name="Turgeon B."/>
            <person name="Goodwin S."/>
            <person name="Spatafora J."/>
            <person name="Crous P."/>
            <person name="Grigoriev I."/>
        </authorList>
    </citation>
    <scope>NUCLEOTIDE SEQUENCE</scope>
    <source>
        <strain evidence="1">CBS 525.71</strain>
    </source>
</reference>
<proteinExistence type="predicted"/>
<comment type="caution">
    <text evidence="1">The sequence shown here is derived from an EMBL/GenBank/DDBJ whole genome shotgun (WGS) entry which is preliminary data.</text>
</comment>
<dbReference type="Proteomes" id="UP000799754">
    <property type="component" value="Unassembled WGS sequence"/>
</dbReference>
<protein>
    <submittedName>
        <fullName evidence="1">Ankyrin</fullName>
    </submittedName>
</protein>